<dbReference type="AlphaFoldDB" id="A0ABD1XGM8"/>
<dbReference type="Gene3D" id="1.10.10.60">
    <property type="entry name" value="Homeodomain-like"/>
    <property type="match status" value="1"/>
</dbReference>
<evidence type="ECO:0000259" key="2">
    <source>
        <dbReference type="Pfam" id="PF13837"/>
    </source>
</evidence>
<feature type="compositionally biased region" description="Basic residues" evidence="1">
    <location>
        <begin position="156"/>
        <end position="167"/>
    </location>
</feature>
<organism evidence="3 4">
    <name type="scientific">Riccia fluitans</name>
    <dbReference type="NCBI Taxonomy" id="41844"/>
    <lineage>
        <taxon>Eukaryota</taxon>
        <taxon>Viridiplantae</taxon>
        <taxon>Streptophyta</taxon>
        <taxon>Embryophyta</taxon>
        <taxon>Marchantiophyta</taxon>
        <taxon>Marchantiopsida</taxon>
        <taxon>Marchantiidae</taxon>
        <taxon>Marchantiales</taxon>
        <taxon>Ricciaceae</taxon>
        <taxon>Riccia</taxon>
    </lineage>
</organism>
<gene>
    <name evidence="3" type="ORF">R1flu_026693</name>
</gene>
<feature type="region of interest" description="Disordered" evidence="1">
    <location>
        <begin position="198"/>
        <end position="217"/>
    </location>
</feature>
<feature type="region of interest" description="Disordered" evidence="1">
    <location>
        <begin position="110"/>
        <end position="193"/>
    </location>
</feature>
<dbReference type="Pfam" id="PF13837">
    <property type="entry name" value="Myb_DNA-bind_4"/>
    <property type="match status" value="1"/>
</dbReference>
<keyword evidence="4" id="KW-1185">Reference proteome</keyword>
<name>A0ABD1XGM8_9MARC</name>
<evidence type="ECO:0000313" key="3">
    <source>
        <dbReference type="EMBL" id="KAL2608120.1"/>
    </source>
</evidence>
<evidence type="ECO:0000256" key="1">
    <source>
        <dbReference type="SAM" id="MobiDB-lite"/>
    </source>
</evidence>
<feature type="region of interest" description="Disordered" evidence="1">
    <location>
        <begin position="341"/>
        <end position="373"/>
    </location>
</feature>
<feature type="domain" description="Myb/SANT-like DNA-binding" evidence="2">
    <location>
        <begin position="220"/>
        <end position="304"/>
    </location>
</feature>
<dbReference type="PANTHER" id="PTHR33492">
    <property type="entry name" value="OSJNBA0043A12.37 PROTEIN-RELATED"/>
    <property type="match status" value="1"/>
</dbReference>
<feature type="compositionally biased region" description="Acidic residues" evidence="1">
    <location>
        <begin position="199"/>
        <end position="212"/>
    </location>
</feature>
<evidence type="ECO:0000313" key="4">
    <source>
        <dbReference type="Proteomes" id="UP001605036"/>
    </source>
</evidence>
<accession>A0ABD1XGM8</accession>
<protein>
    <recommendedName>
        <fullName evidence="2">Myb/SANT-like DNA-binding domain-containing protein</fullName>
    </recommendedName>
</protein>
<dbReference type="InterPro" id="IPR044822">
    <property type="entry name" value="Myb_DNA-bind_4"/>
</dbReference>
<feature type="compositionally biased region" description="Polar residues" evidence="1">
    <location>
        <begin position="112"/>
        <end position="139"/>
    </location>
</feature>
<proteinExistence type="predicted"/>
<dbReference type="Proteomes" id="UP001605036">
    <property type="component" value="Unassembled WGS sequence"/>
</dbReference>
<reference evidence="3 4" key="1">
    <citation type="submission" date="2024-09" db="EMBL/GenBank/DDBJ databases">
        <title>Chromosome-scale assembly of Riccia fluitans.</title>
        <authorList>
            <person name="Paukszto L."/>
            <person name="Sawicki J."/>
            <person name="Karawczyk K."/>
            <person name="Piernik-Szablinska J."/>
            <person name="Szczecinska M."/>
            <person name="Mazdziarz M."/>
        </authorList>
    </citation>
    <scope>NUCLEOTIDE SEQUENCE [LARGE SCALE GENOMIC DNA]</scope>
    <source>
        <strain evidence="3">Rf_01</strain>
        <tissue evidence="3">Aerial parts of the thallus</tissue>
    </source>
</reference>
<dbReference type="EMBL" id="JBHFFA010000008">
    <property type="protein sequence ID" value="KAL2608120.1"/>
    <property type="molecule type" value="Genomic_DNA"/>
</dbReference>
<comment type="caution">
    <text evidence="3">The sequence shown here is derived from an EMBL/GenBank/DDBJ whole genome shotgun (WGS) entry which is preliminary data.</text>
</comment>
<dbReference type="PANTHER" id="PTHR33492:SF4">
    <property type="entry name" value="OS02G0174300 PROTEIN"/>
    <property type="match status" value="1"/>
</dbReference>
<sequence>MARLLYLNHPQVRPEMHPKSVSFFLIKVRNRSSSLCRVFCSLRCYSLLYLFCRLGMVLPFWTEGNFVDSQQTADGGIDEFSQPGMCSQMFNFTFPMMRPEIDINEAAPFCQPTENPQMQSIRNSPTQPTSQPSVVNPSFSPRCRDESIRVSSWPPRPRKALNRRRVKGQNMRGRTEVHGNVESPEGNPESPANMHVDEVERDENESEGEEGGVGEVGKGRKWRNWDVVVLLEAKREEALVRSSSAARGIVLHAKERWDLIARKCNSKGVNFDGAQCRGKWNVLVREYRKIVDHNSRSGKEPWESMNLEEQRKADLPMSFEDEHLRILDSFMKDKAAQNPTSIAESSIFSKSNVDDSDESTGKKAQLNGKHKRPVGENTKFIVARMRDSMRELGEVMMRLEADRLLAEK</sequence>
<feature type="compositionally biased region" description="Polar residues" evidence="1">
    <location>
        <begin position="341"/>
        <end position="351"/>
    </location>
</feature>